<keyword evidence="3" id="KW-1185">Reference proteome</keyword>
<keyword evidence="1" id="KW-0732">Signal</keyword>
<accession>A0A2S5TB34</accession>
<organism evidence="2 3">
    <name type="scientific">Solimonas fluminis</name>
    <dbReference type="NCBI Taxonomy" id="2086571"/>
    <lineage>
        <taxon>Bacteria</taxon>
        <taxon>Pseudomonadati</taxon>
        <taxon>Pseudomonadota</taxon>
        <taxon>Gammaproteobacteria</taxon>
        <taxon>Nevskiales</taxon>
        <taxon>Nevskiaceae</taxon>
        <taxon>Solimonas</taxon>
    </lineage>
</organism>
<dbReference type="EMBL" id="PSNW01000014">
    <property type="protein sequence ID" value="PPE72214.1"/>
    <property type="molecule type" value="Genomic_DNA"/>
</dbReference>
<evidence type="ECO:0000256" key="1">
    <source>
        <dbReference type="SAM" id="SignalP"/>
    </source>
</evidence>
<dbReference type="OrthoDB" id="7061629at2"/>
<dbReference type="Gene3D" id="2.60.40.1080">
    <property type="match status" value="2"/>
</dbReference>
<feature type="chain" id="PRO_5015555299" evidence="1">
    <location>
        <begin position="21"/>
        <end position="533"/>
    </location>
</feature>
<sequence>MGIKQGGIAAMLAASVLVLAGCDGVGDGSAPDPDTARIQKVGGTTAFGENKLFTCVPQQLLYSIGFSNGGQENFNDRSRWESSNPSIAIVTNRGDPVDPAEFDEDGKPLVYTVSGLVLPRAPGDVVIKATALGRIQKEFPMTVKNPDGNFRIKATGYGDQAATAIKMSPNTIQQLQLVGTLEGYETDLASALSGMSFTDPDDDDEAAANFVVVSGQATTIVQAVKDLTGKIPTRTVLPTLIACKGDDPALPAATKALFADAKLDVTVAQPTGLLIQRELESPVNGNVLAVIPDSTTTTATQSQTTEVLRTYATFADVTGPAQDLSSQVLASSSKPEVITTSVFLTNTSGGVSLVPTAVRALATGTGTTTPQLSEDVTITYCQPEPVPDPRPTDYVSKCWEGKPTKATIVFKARKSTLTGIAVKPDDGDAPVIEAYKSLQFRAVGTFDEGFQQDITRQVAWTVFANDGTTSSTKVAIGGLNSVISGTAISAFQVNTDTDDSNGTPLQDRTVKIKATNERASTTKTQTVTATISK</sequence>
<proteinExistence type="predicted"/>
<dbReference type="AlphaFoldDB" id="A0A2S5TB34"/>
<reference evidence="2 3" key="1">
    <citation type="submission" date="2018-02" db="EMBL/GenBank/DDBJ databases">
        <title>Genome sequencing of Solimonas sp. HR-BB.</title>
        <authorList>
            <person name="Lee Y."/>
            <person name="Jeon C.O."/>
        </authorList>
    </citation>
    <scope>NUCLEOTIDE SEQUENCE [LARGE SCALE GENOMIC DNA]</scope>
    <source>
        <strain evidence="2 3">HR-BB</strain>
    </source>
</reference>
<dbReference type="PROSITE" id="PS51257">
    <property type="entry name" value="PROKAR_LIPOPROTEIN"/>
    <property type="match status" value="1"/>
</dbReference>
<name>A0A2S5TB34_9GAMM</name>
<dbReference type="RefSeq" id="WP_104231969.1">
    <property type="nucleotide sequence ID" value="NZ_PSNW01000014.1"/>
</dbReference>
<protein>
    <submittedName>
        <fullName evidence="2">Uncharacterized protein</fullName>
    </submittedName>
</protein>
<evidence type="ECO:0000313" key="2">
    <source>
        <dbReference type="EMBL" id="PPE72214.1"/>
    </source>
</evidence>
<comment type="caution">
    <text evidence="2">The sequence shown here is derived from an EMBL/GenBank/DDBJ whole genome shotgun (WGS) entry which is preliminary data.</text>
</comment>
<dbReference type="Proteomes" id="UP000238220">
    <property type="component" value="Unassembled WGS sequence"/>
</dbReference>
<feature type="signal peptide" evidence="1">
    <location>
        <begin position="1"/>
        <end position="20"/>
    </location>
</feature>
<gene>
    <name evidence="2" type="ORF">C3942_19085</name>
</gene>
<evidence type="ECO:0000313" key="3">
    <source>
        <dbReference type="Proteomes" id="UP000238220"/>
    </source>
</evidence>